<keyword evidence="3" id="KW-1185">Reference proteome</keyword>
<dbReference type="EnsemblPlants" id="OGLUM09G04000.1">
    <property type="protein sequence ID" value="OGLUM09G04000.1"/>
    <property type="gene ID" value="OGLUM09G04000"/>
</dbReference>
<reference evidence="2" key="2">
    <citation type="submission" date="2018-05" db="EMBL/GenBank/DDBJ databases">
        <title>OgluRS3 (Oryza glumaepatula Reference Sequence Version 3).</title>
        <authorList>
            <person name="Zhang J."/>
            <person name="Kudrna D."/>
            <person name="Lee S."/>
            <person name="Talag J."/>
            <person name="Welchert J."/>
            <person name="Wing R.A."/>
        </authorList>
    </citation>
    <scope>NUCLEOTIDE SEQUENCE [LARGE SCALE GENOMIC DNA]</scope>
</reference>
<name>A0A0E0B0M4_9ORYZ</name>
<reference evidence="2" key="1">
    <citation type="submission" date="2015-04" db="UniProtKB">
        <authorList>
            <consortium name="EnsemblPlants"/>
        </authorList>
    </citation>
    <scope>IDENTIFICATION</scope>
</reference>
<feature type="region of interest" description="Disordered" evidence="1">
    <location>
        <begin position="1"/>
        <end position="44"/>
    </location>
</feature>
<evidence type="ECO:0008006" key="4">
    <source>
        <dbReference type="Google" id="ProtNLM"/>
    </source>
</evidence>
<evidence type="ECO:0000313" key="3">
    <source>
        <dbReference type="Proteomes" id="UP000026961"/>
    </source>
</evidence>
<accession>A0A0E0B0M4</accession>
<protein>
    <recommendedName>
        <fullName evidence="4">Cysteine-rich transmembrane CYSTM domain-containing protein</fullName>
    </recommendedName>
</protein>
<organism evidence="2">
    <name type="scientific">Oryza glumipatula</name>
    <dbReference type="NCBI Taxonomy" id="40148"/>
    <lineage>
        <taxon>Eukaryota</taxon>
        <taxon>Viridiplantae</taxon>
        <taxon>Streptophyta</taxon>
        <taxon>Embryophyta</taxon>
        <taxon>Tracheophyta</taxon>
        <taxon>Spermatophyta</taxon>
        <taxon>Magnoliopsida</taxon>
        <taxon>Liliopsida</taxon>
        <taxon>Poales</taxon>
        <taxon>Poaceae</taxon>
        <taxon>BOP clade</taxon>
        <taxon>Oryzoideae</taxon>
        <taxon>Oryzeae</taxon>
        <taxon>Oryzinae</taxon>
        <taxon>Oryza</taxon>
    </lineage>
</organism>
<dbReference type="Proteomes" id="UP000026961">
    <property type="component" value="Chromosome 9"/>
</dbReference>
<dbReference type="Gramene" id="OGLUM09G04000.1">
    <property type="protein sequence ID" value="OGLUM09G04000.1"/>
    <property type="gene ID" value="OGLUM09G04000"/>
</dbReference>
<dbReference type="HOGENOM" id="CLU_206152_0_0_1"/>
<proteinExistence type="predicted"/>
<sequence length="67" mass="6775">MSDQSTYPNPAQGYYQGPPASAAAGQDNTAAGGGKSNASKKDQPGFMDNLLACLPCARPAEAKNDAS</sequence>
<dbReference type="AlphaFoldDB" id="A0A0E0B0M4"/>
<evidence type="ECO:0000256" key="1">
    <source>
        <dbReference type="SAM" id="MobiDB-lite"/>
    </source>
</evidence>
<evidence type="ECO:0000313" key="2">
    <source>
        <dbReference type="EnsemblPlants" id="OGLUM09G04000.1"/>
    </source>
</evidence>